<dbReference type="Pfam" id="PF14398">
    <property type="entry name" value="ATPgrasp_YheCD"/>
    <property type="match status" value="1"/>
</dbReference>
<accession>A0ABM9CV11</accession>
<evidence type="ECO:0000313" key="1">
    <source>
        <dbReference type="EMBL" id="CAH1224518.1"/>
    </source>
</evidence>
<comment type="caution">
    <text evidence="1">The sequence shown here is derived from an EMBL/GenBank/DDBJ whole genome shotgun (WGS) entry which is preliminary data.</text>
</comment>
<dbReference type="RefSeq" id="WP_236347125.1">
    <property type="nucleotide sequence ID" value="NZ_CAKMMF010000046.1"/>
</dbReference>
<sequence>MPIQRVRSKWAKTNSLLKSTELTEYIPETKRWSKNTLQAMLDAYKMVYVKPDSGTFGSGVIRVEKRANEYYSFQMGTRKREFHSFDAMAHQLQQTIRPQSYLIQRGIQLLRHANRRFDIRVMVQKNNHNHWESTGIIGRLSHPAKIVTNYHSGGTPMSMEQLMSGKLSASQLSAYHFRLKKLGVSVAKQLQSQYPRLKEIGIDVAVDSSFKPWILEVNTLPDPFIFRKLRDKSVFRKIHRYCVLYGRFKRKRH</sequence>
<organism evidence="1 2">
    <name type="scientific">Paenibacillus plantiphilus</name>
    <dbReference type="NCBI Taxonomy" id="2905650"/>
    <lineage>
        <taxon>Bacteria</taxon>
        <taxon>Bacillati</taxon>
        <taxon>Bacillota</taxon>
        <taxon>Bacilli</taxon>
        <taxon>Bacillales</taxon>
        <taxon>Paenibacillaceae</taxon>
        <taxon>Paenibacillus</taxon>
    </lineage>
</organism>
<name>A0ABM9CV11_9BACL</name>
<gene>
    <name evidence="1" type="primary">yheD_5</name>
    <name evidence="1" type="ORF">PAECIP111893_05137</name>
</gene>
<dbReference type="EMBL" id="CAKMMF010000046">
    <property type="protein sequence ID" value="CAH1224518.1"/>
    <property type="molecule type" value="Genomic_DNA"/>
</dbReference>
<dbReference type="SUPFAM" id="SSF56059">
    <property type="entry name" value="Glutathione synthetase ATP-binding domain-like"/>
    <property type="match status" value="1"/>
</dbReference>
<proteinExistence type="predicted"/>
<keyword evidence="2" id="KW-1185">Reference proteome</keyword>
<dbReference type="InterPro" id="IPR026838">
    <property type="entry name" value="YheC/D"/>
</dbReference>
<dbReference type="Gene3D" id="3.30.470.20">
    <property type="entry name" value="ATP-grasp fold, B domain"/>
    <property type="match status" value="1"/>
</dbReference>
<dbReference type="Proteomes" id="UP000838686">
    <property type="component" value="Unassembled WGS sequence"/>
</dbReference>
<protein>
    <submittedName>
        <fullName evidence="1">Endospore coat-associated protein YheD</fullName>
    </submittedName>
</protein>
<evidence type="ECO:0000313" key="2">
    <source>
        <dbReference type="Proteomes" id="UP000838686"/>
    </source>
</evidence>
<reference evidence="1" key="1">
    <citation type="submission" date="2022-01" db="EMBL/GenBank/DDBJ databases">
        <authorList>
            <person name="Criscuolo A."/>
        </authorList>
    </citation>
    <scope>NUCLEOTIDE SEQUENCE</scope>
    <source>
        <strain evidence="1">CIP111893</strain>
    </source>
</reference>